<sequence length="220" mass="22173">MPMIVSDTLANATRAAHDVGLAAWLGGAMFGKIALNPSLARITNHAERGSVSNAAWNGYNAVNAAGLGAAALGWGAARLTEANPANLSGREKALSTAKDGLMAAAVLTGLANGVQGARLAKQAPEGAVPIETGTKPAADTPPKAAKIQRSLEVLGNVNIVTGVALVAVNAVLAQTDHSRPAKRRAFTRSSSPNTSASPLWIGSAVATAAAAVDQARRIFA</sequence>
<reference evidence="2" key="1">
    <citation type="submission" date="2022-10" db="EMBL/GenBank/DDBJ databases">
        <title>The WGS of Solirubrobacter sp. CPCC 204708.</title>
        <authorList>
            <person name="Jiang Z."/>
        </authorList>
    </citation>
    <scope>NUCLEOTIDE SEQUENCE</scope>
    <source>
        <strain evidence="2">CPCC 204708</strain>
    </source>
</reference>
<feature type="region of interest" description="Disordered" evidence="1">
    <location>
        <begin position="177"/>
        <end position="196"/>
    </location>
</feature>
<dbReference type="Proteomes" id="UP001147700">
    <property type="component" value="Unassembled WGS sequence"/>
</dbReference>
<keyword evidence="3" id="KW-1185">Reference proteome</keyword>
<protein>
    <recommendedName>
        <fullName evidence="4">DUF4235 domain-containing protein</fullName>
    </recommendedName>
</protein>
<evidence type="ECO:0000313" key="2">
    <source>
        <dbReference type="EMBL" id="MDA0142497.1"/>
    </source>
</evidence>
<comment type="caution">
    <text evidence="2">The sequence shown here is derived from an EMBL/GenBank/DDBJ whole genome shotgun (WGS) entry which is preliminary data.</text>
</comment>
<proteinExistence type="predicted"/>
<evidence type="ECO:0008006" key="4">
    <source>
        <dbReference type="Google" id="ProtNLM"/>
    </source>
</evidence>
<accession>A0ABT4RV87</accession>
<evidence type="ECO:0000256" key="1">
    <source>
        <dbReference type="SAM" id="MobiDB-lite"/>
    </source>
</evidence>
<name>A0ABT4RV87_9ACTN</name>
<dbReference type="RefSeq" id="WP_202958684.1">
    <property type="nucleotide sequence ID" value="NZ_JAPCID010000095.1"/>
</dbReference>
<dbReference type="EMBL" id="JAPCID010000095">
    <property type="protein sequence ID" value="MDA0142497.1"/>
    <property type="molecule type" value="Genomic_DNA"/>
</dbReference>
<evidence type="ECO:0000313" key="3">
    <source>
        <dbReference type="Proteomes" id="UP001147700"/>
    </source>
</evidence>
<gene>
    <name evidence="2" type="ORF">OJ962_33745</name>
</gene>
<feature type="compositionally biased region" description="Polar residues" evidence="1">
    <location>
        <begin position="187"/>
        <end position="196"/>
    </location>
</feature>
<organism evidence="2 3">
    <name type="scientific">Solirubrobacter deserti</name>
    <dbReference type="NCBI Taxonomy" id="2282478"/>
    <lineage>
        <taxon>Bacteria</taxon>
        <taxon>Bacillati</taxon>
        <taxon>Actinomycetota</taxon>
        <taxon>Thermoleophilia</taxon>
        <taxon>Solirubrobacterales</taxon>
        <taxon>Solirubrobacteraceae</taxon>
        <taxon>Solirubrobacter</taxon>
    </lineage>
</organism>